<organism evidence="1 2">
    <name type="scientific">Bradyrhizobium uaiense</name>
    <dbReference type="NCBI Taxonomy" id="2594946"/>
    <lineage>
        <taxon>Bacteria</taxon>
        <taxon>Pseudomonadati</taxon>
        <taxon>Pseudomonadota</taxon>
        <taxon>Alphaproteobacteria</taxon>
        <taxon>Hyphomicrobiales</taxon>
        <taxon>Nitrobacteraceae</taxon>
        <taxon>Bradyrhizobium</taxon>
    </lineage>
</organism>
<evidence type="ECO:0000313" key="1">
    <source>
        <dbReference type="EMBL" id="NEV02858.1"/>
    </source>
</evidence>
<protein>
    <submittedName>
        <fullName evidence="1">Uncharacterized protein</fullName>
    </submittedName>
</protein>
<dbReference type="EMBL" id="VKHP01000467">
    <property type="protein sequence ID" value="NEV02858.1"/>
    <property type="molecule type" value="Genomic_DNA"/>
</dbReference>
<keyword evidence="2" id="KW-1185">Reference proteome</keyword>
<dbReference type="Proteomes" id="UP000468531">
    <property type="component" value="Unassembled WGS sequence"/>
</dbReference>
<comment type="caution">
    <text evidence="1">The sequence shown here is derived from an EMBL/GenBank/DDBJ whole genome shotgun (WGS) entry which is preliminary data.</text>
</comment>
<evidence type="ECO:0000313" key="2">
    <source>
        <dbReference type="Proteomes" id="UP000468531"/>
    </source>
</evidence>
<proteinExistence type="predicted"/>
<reference evidence="1 2" key="1">
    <citation type="journal article" date="2020" name="Arch. Microbiol.">
        <title>Bradyrhizobium uaiense sp. nov., a new highly efficient cowpea symbiont.</title>
        <authorList>
            <person name="Cabral Michel D."/>
            <person name="Azarias Guimaraes A."/>
            <person name="Martins da Costa E."/>
            <person name="Soares de Carvalho T."/>
            <person name="Balsanelli E."/>
            <person name="Willems A."/>
            <person name="Maltempi de Souza E."/>
            <person name="de Souza Moreira F.M."/>
        </authorList>
    </citation>
    <scope>NUCLEOTIDE SEQUENCE [LARGE SCALE GENOMIC DNA]</scope>
    <source>
        <strain evidence="1 2">UFLA 03-164</strain>
    </source>
</reference>
<gene>
    <name evidence="1" type="ORF">FNJ47_46185</name>
</gene>
<sequence>MSASVKKKRNHVRQTISLQDRLAAFARDLVEMAASMPEGAERDSLLRRARTAEIAADIDDWVSSAGLQPPTP</sequence>
<dbReference type="AlphaFoldDB" id="A0A6P1BWE4"/>
<name>A0A6P1BWE4_9BRAD</name>
<accession>A0A6P1BWE4</accession>